<keyword evidence="5" id="KW-1185">Reference proteome</keyword>
<feature type="coiled-coil region" evidence="1">
    <location>
        <begin position="80"/>
        <end position="137"/>
    </location>
</feature>
<gene>
    <name evidence="4" type="ORF">QWZ10_07545</name>
</gene>
<evidence type="ECO:0000256" key="3">
    <source>
        <dbReference type="SAM" id="SignalP"/>
    </source>
</evidence>
<dbReference type="EMBL" id="JAUFRC010000001">
    <property type="protein sequence ID" value="MDN3711725.1"/>
    <property type="molecule type" value="Genomic_DNA"/>
</dbReference>
<proteinExistence type="predicted"/>
<keyword evidence="1" id="KW-0175">Coiled coil</keyword>
<comment type="caution">
    <text evidence="4">The sequence shown here is derived from an EMBL/GenBank/DDBJ whole genome shotgun (WGS) entry which is preliminary data.</text>
</comment>
<dbReference type="SUPFAM" id="SSF111384">
    <property type="entry name" value="OmpH-like"/>
    <property type="match status" value="1"/>
</dbReference>
<evidence type="ECO:0000256" key="1">
    <source>
        <dbReference type="SAM" id="Coils"/>
    </source>
</evidence>
<name>A0ABT8D4P4_9RHOB</name>
<feature type="region of interest" description="Disordered" evidence="2">
    <location>
        <begin position="207"/>
        <end position="254"/>
    </location>
</feature>
<reference evidence="5" key="1">
    <citation type="journal article" date="2019" name="Int. J. Syst. Evol. Microbiol.">
        <title>The Global Catalogue of Microorganisms (GCM) 10K type strain sequencing project: providing services to taxonomists for standard genome sequencing and annotation.</title>
        <authorList>
            <consortium name="The Broad Institute Genomics Platform"/>
            <consortium name="The Broad Institute Genome Sequencing Center for Infectious Disease"/>
            <person name="Wu L."/>
            <person name="Ma J."/>
        </authorList>
    </citation>
    <scope>NUCLEOTIDE SEQUENCE [LARGE SCALE GENOMIC DNA]</scope>
    <source>
        <strain evidence="5">CECT 8482</strain>
    </source>
</reference>
<keyword evidence="3" id="KW-0732">Signal</keyword>
<dbReference type="RefSeq" id="WP_377685929.1">
    <property type="nucleotide sequence ID" value="NZ_JBHMDZ010000013.1"/>
</dbReference>
<sequence length="254" mass="26744">MRGLTAIAVTLCCAASFASAQTHVPLAPTASEIAQPPSVTQPPAVPGLVVPSPAPAVQIPLMTIDQDALFLRSAWGQRAQAELERRGRELAAENEALAQALSREEQELTELRKTLPADEFRARADEFDKRVVEVRRERDTKATELQHYADSERDAFQQAVLPILARMMQERGAVAVLDLRVLFVSADAIDVTDDLIKEVDAVAGAGPMSGPAAGPDDAAAPETPAPAVPAAPEGGSDILPDAPGQSAESGDSAE</sequence>
<accession>A0ABT8D4P4</accession>
<dbReference type="SMART" id="SM00935">
    <property type="entry name" value="OmpH"/>
    <property type="match status" value="1"/>
</dbReference>
<dbReference type="Gene3D" id="3.30.910.20">
    <property type="entry name" value="Skp domain"/>
    <property type="match status" value="1"/>
</dbReference>
<protein>
    <submittedName>
        <fullName evidence="4">OmpH family outer membrane protein</fullName>
    </submittedName>
</protein>
<feature type="compositionally biased region" description="Low complexity" evidence="2">
    <location>
        <begin position="207"/>
        <end position="222"/>
    </location>
</feature>
<feature type="signal peptide" evidence="3">
    <location>
        <begin position="1"/>
        <end position="20"/>
    </location>
</feature>
<dbReference type="Proteomes" id="UP001243846">
    <property type="component" value="Unassembled WGS sequence"/>
</dbReference>
<feature type="chain" id="PRO_5046076997" evidence="3">
    <location>
        <begin position="21"/>
        <end position="254"/>
    </location>
</feature>
<dbReference type="Pfam" id="PF03938">
    <property type="entry name" value="OmpH"/>
    <property type="match status" value="1"/>
</dbReference>
<dbReference type="InterPro" id="IPR024930">
    <property type="entry name" value="Skp_dom_sf"/>
</dbReference>
<organism evidence="4 5">
    <name type="scientific">Paracoccus cavernae</name>
    <dbReference type="NCBI Taxonomy" id="1571207"/>
    <lineage>
        <taxon>Bacteria</taxon>
        <taxon>Pseudomonadati</taxon>
        <taxon>Pseudomonadota</taxon>
        <taxon>Alphaproteobacteria</taxon>
        <taxon>Rhodobacterales</taxon>
        <taxon>Paracoccaceae</taxon>
        <taxon>Paracoccus</taxon>
    </lineage>
</organism>
<dbReference type="InterPro" id="IPR005632">
    <property type="entry name" value="Chaperone_Skp"/>
</dbReference>
<evidence type="ECO:0000256" key="2">
    <source>
        <dbReference type="SAM" id="MobiDB-lite"/>
    </source>
</evidence>
<evidence type="ECO:0000313" key="4">
    <source>
        <dbReference type="EMBL" id="MDN3711725.1"/>
    </source>
</evidence>
<evidence type="ECO:0000313" key="5">
    <source>
        <dbReference type="Proteomes" id="UP001243846"/>
    </source>
</evidence>